<feature type="region of interest" description="Disordered" evidence="5">
    <location>
        <begin position="1"/>
        <end position="21"/>
    </location>
</feature>
<evidence type="ECO:0000256" key="4">
    <source>
        <dbReference type="RuleBase" id="RU003887"/>
    </source>
</evidence>
<dbReference type="RefSeq" id="WP_146530797.1">
    <property type="nucleotide sequence ID" value="NZ_SJPV01000016.1"/>
</dbReference>
<dbReference type="InterPro" id="IPR018496">
    <property type="entry name" value="PsdUridine_synth_RsuA/RluB_CS"/>
</dbReference>
<organism evidence="7 8">
    <name type="scientific">Novipirellula artificiosorum</name>
    <dbReference type="NCBI Taxonomy" id="2528016"/>
    <lineage>
        <taxon>Bacteria</taxon>
        <taxon>Pseudomonadati</taxon>
        <taxon>Planctomycetota</taxon>
        <taxon>Planctomycetia</taxon>
        <taxon>Pirellulales</taxon>
        <taxon>Pirellulaceae</taxon>
        <taxon>Novipirellula</taxon>
    </lineage>
</organism>
<protein>
    <recommendedName>
        <fullName evidence="4">Pseudouridine synthase</fullName>
        <ecNumber evidence="4">5.4.99.-</ecNumber>
    </recommendedName>
</protein>
<feature type="compositionally biased region" description="Low complexity" evidence="5">
    <location>
        <begin position="300"/>
        <end position="315"/>
    </location>
</feature>
<dbReference type="CDD" id="cd02870">
    <property type="entry name" value="PseudoU_synth_RsuA_like"/>
    <property type="match status" value="1"/>
</dbReference>
<feature type="compositionally biased region" description="Basic residues" evidence="5">
    <location>
        <begin position="1"/>
        <end position="11"/>
    </location>
</feature>
<dbReference type="Gene3D" id="3.10.290.10">
    <property type="entry name" value="RNA-binding S4 domain"/>
    <property type="match status" value="1"/>
</dbReference>
<comment type="similarity">
    <text evidence="1 4">Belongs to the pseudouridine synthase RsuA family.</text>
</comment>
<feature type="compositionally biased region" description="Basic residues" evidence="5">
    <location>
        <begin position="356"/>
        <end position="369"/>
    </location>
</feature>
<feature type="domain" description="RNA-binding S4" evidence="6">
    <location>
        <begin position="22"/>
        <end position="80"/>
    </location>
</feature>
<gene>
    <name evidence="7" type="primary">rluB</name>
    <name evidence="7" type="ORF">Poly41_60680</name>
</gene>
<keyword evidence="2 4" id="KW-0413">Isomerase</keyword>
<dbReference type="FunFam" id="3.10.290.10:FF:000003">
    <property type="entry name" value="Pseudouridine synthase"/>
    <property type="match status" value="1"/>
</dbReference>
<dbReference type="PANTHER" id="PTHR47683">
    <property type="entry name" value="PSEUDOURIDINE SYNTHASE FAMILY PROTEIN-RELATED"/>
    <property type="match status" value="1"/>
</dbReference>
<feature type="compositionally biased region" description="Basic residues" evidence="5">
    <location>
        <begin position="268"/>
        <end position="280"/>
    </location>
</feature>
<dbReference type="Gene3D" id="3.30.70.580">
    <property type="entry name" value="Pseudouridine synthase I, catalytic domain, N-terminal subdomain"/>
    <property type="match status" value="1"/>
</dbReference>
<dbReference type="InterPro" id="IPR042092">
    <property type="entry name" value="PsdUridine_s_RsuA/RluB/E/F_cat"/>
</dbReference>
<comment type="caution">
    <text evidence="7">The sequence shown here is derived from an EMBL/GenBank/DDBJ whole genome shotgun (WGS) entry which is preliminary data.</text>
</comment>
<dbReference type="SMART" id="SM00363">
    <property type="entry name" value="S4"/>
    <property type="match status" value="1"/>
</dbReference>
<feature type="region of interest" description="Disordered" evidence="5">
    <location>
        <begin position="252"/>
        <end position="394"/>
    </location>
</feature>
<dbReference type="Gene3D" id="3.30.70.1560">
    <property type="entry name" value="Alpha-L RNA-binding motif"/>
    <property type="match status" value="1"/>
</dbReference>
<reference evidence="7 8" key="1">
    <citation type="submission" date="2019-02" db="EMBL/GenBank/DDBJ databases">
        <title>Deep-cultivation of Planctomycetes and their phenomic and genomic characterization uncovers novel biology.</title>
        <authorList>
            <person name="Wiegand S."/>
            <person name="Jogler M."/>
            <person name="Boedeker C."/>
            <person name="Pinto D."/>
            <person name="Vollmers J."/>
            <person name="Rivas-Marin E."/>
            <person name="Kohn T."/>
            <person name="Peeters S.H."/>
            <person name="Heuer A."/>
            <person name="Rast P."/>
            <person name="Oberbeckmann S."/>
            <person name="Bunk B."/>
            <person name="Jeske O."/>
            <person name="Meyerdierks A."/>
            <person name="Storesund J.E."/>
            <person name="Kallscheuer N."/>
            <person name="Luecker S."/>
            <person name="Lage O.M."/>
            <person name="Pohl T."/>
            <person name="Merkel B.J."/>
            <person name="Hornburger P."/>
            <person name="Mueller R.-W."/>
            <person name="Bruemmer F."/>
            <person name="Labrenz M."/>
            <person name="Spormann A.M."/>
            <person name="Op Den Camp H."/>
            <person name="Overmann J."/>
            <person name="Amann R."/>
            <person name="Jetten M.S.M."/>
            <person name="Mascher T."/>
            <person name="Medema M.H."/>
            <person name="Devos D.P."/>
            <person name="Kaster A.-K."/>
            <person name="Ovreas L."/>
            <person name="Rohde M."/>
            <person name="Galperin M.Y."/>
            <person name="Jogler C."/>
        </authorList>
    </citation>
    <scope>NUCLEOTIDE SEQUENCE [LARGE SCALE GENOMIC DNA]</scope>
    <source>
        <strain evidence="7 8">Poly41</strain>
    </source>
</reference>
<evidence type="ECO:0000313" key="7">
    <source>
        <dbReference type="EMBL" id="TWU31512.1"/>
    </source>
</evidence>
<keyword evidence="3" id="KW-0694">RNA-binding</keyword>
<dbReference type="EC" id="5.4.99.-" evidence="4"/>
<dbReference type="CDD" id="cd00165">
    <property type="entry name" value="S4"/>
    <property type="match status" value="1"/>
</dbReference>
<feature type="compositionally biased region" description="Basic residues" evidence="5">
    <location>
        <begin position="378"/>
        <end position="394"/>
    </location>
</feature>
<dbReference type="InterPro" id="IPR050343">
    <property type="entry name" value="RsuA_PseudoU_synthase"/>
</dbReference>
<dbReference type="NCBIfam" id="TIGR00093">
    <property type="entry name" value="pseudouridine synthase"/>
    <property type="match status" value="1"/>
</dbReference>
<dbReference type="Proteomes" id="UP000319143">
    <property type="component" value="Unassembled WGS sequence"/>
</dbReference>
<evidence type="ECO:0000256" key="2">
    <source>
        <dbReference type="ARBA" id="ARBA00023235"/>
    </source>
</evidence>
<dbReference type="PROSITE" id="PS50889">
    <property type="entry name" value="S4"/>
    <property type="match status" value="1"/>
</dbReference>
<evidence type="ECO:0000256" key="5">
    <source>
        <dbReference type="SAM" id="MobiDB-lite"/>
    </source>
</evidence>
<dbReference type="GO" id="GO:0003723">
    <property type="term" value="F:RNA binding"/>
    <property type="evidence" value="ECO:0007669"/>
    <property type="project" value="UniProtKB-KW"/>
</dbReference>
<dbReference type="AlphaFoldDB" id="A0A5C6D3P0"/>
<dbReference type="InterPro" id="IPR020094">
    <property type="entry name" value="TruA/RsuA/RluB/E/F_N"/>
</dbReference>
<evidence type="ECO:0000256" key="1">
    <source>
        <dbReference type="ARBA" id="ARBA00008348"/>
    </source>
</evidence>
<dbReference type="SUPFAM" id="SSF55120">
    <property type="entry name" value="Pseudouridine synthase"/>
    <property type="match status" value="1"/>
</dbReference>
<dbReference type="Pfam" id="PF01479">
    <property type="entry name" value="S4"/>
    <property type="match status" value="1"/>
</dbReference>
<evidence type="ECO:0000259" key="6">
    <source>
        <dbReference type="SMART" id="SM00363"/>
    </source>
</evidence>
<keyword evidence="8" id="KW-1185">Reference proteome</keyword>
<dbReference type="InterPro" id="IPR006145">
    <property type="entry name" value="PsdUridine_synth_RsuA/RluA"/>
</dbReference>
<proteinExistence type="inferred from homology"/>
<dbReference type="GO" id="GO:0120159">
    <property type="term" value="F:rRNA pseudouridine synthase activity"/>
    <property type="evidence" value="ECO:0007669"/>
    <property type="project" value="UniProtKB-ARBA"/>
</dbReference>
<dbReference type="OrthoDB" id="9807213at2"/>
<evidence type="ECO:0000256" key="3">
    <source>
        <dbReference type="PROSITE-ProRule" id="PRU00182"/>
    </source>
</evidence>
<dbReference type="EMBL" id="SJPV01000016">
    <property type="protein sequence ID" value="TWU31512.1"/>
    <property type="molecule type" value="Genomic_DNA"/>
</dbReference>
<dbReference type="Pfam" id="PF00849">
    <property type="entry name" value="PseudoU_synth_2"/>
    <property type="match status" value="1"/>
</dbReference>
<name>A0A5C6D3P0_9BACT</name>
<dbReference type="InterPro" id="IPR020103">
    <property type="entry name" value="PsdUridine_synth_cat_dom_sf"/>
</dbReference>
<accession>A0A5C6D3P0</accession>
<dbReference type="InterPro" id="IPR000748">
    <property type="entry name" value="PsdUridine_synth_RsuA/RluB/E/F"/>
</dbReference>
<dbReference type="PROSITE" id="PS01149">
    <property type="entry name" value="PSI_RSU"/>
    <property type="match status" value="1"/>
</dbReference>
<sequence>MPRRSSKKKIASKPPAEPNKPIRLQRLLATAGFGSRRQCEELISEGRVEVNGSIVDKLGTTADPKTAKIYVDGTPLKPQRLVYYAVNKPTGVVTTNSDPEGRPRVIDLVPPTERVFPVGRLDRSSEGLILLTNDGDLGQQLAHPKYQIRKVYRVTVAGKITAEAMRSMEKGMYIAEGYVKVEGAKILKSRPRATELEITLREGKNREIRRVLARLGHKVQQLRRIAIGPLRLGEMPIGSYRVLTHQEIKKLHDAAEQSRQTADAKPTKAARPKRGPKKSLSRSQSGGRPKTKDSRSTSRGKPAAKGPAAKGPAAKSKVRINRSPDYEPKSTGGVVIGGEEPSAKTSPPAKSSERKRATKKRATMKRATKKPPTAKAGKATRSKAPRSTKKKRGR</sequence>
<evidence type="ECO:0000313" key="8">
    <source>
        <dbReference type="Proteomes" id="UP000319143"/>
    </source>
</evidence>
<dbReference type="SUPFAM" id="SSF55174">
    <property type="entry name" value="Alpha-L RNA-binding motif"/>
    <property type="match status" value="1"/>
</dbReference>
<dbReference type="GO" id="GO:0000455">
    <property type="term" value="P:enzyme-directed rRNA pseudouridine synthesis"/>
    <property type="evidence" value="ECO:0007669"/>
    <property type="project" value="UniProtKB-ARBA"/>
</dbReference>
<dbReference type="InterPro" id="IPR002942">
    <property type="entry name" value="S4_RNA-bd"/>
</dbReference>
<dbReference type="PANTHER" id="PTHR47683:SF2">
    <property type="entry name" value="RNA-BINDING S4 DOMAIN-CONTAINING PROTEIN"/>
    <property type="match status" value="1"/>
</dbReference>
<dbReference type="InterPro" id="IPR036986">
    <property type="entry name" value="S4_RNA-bd_sf"/>
</dbReference>